<proteinExistence type="predicted"/>
<feature type="compositionally biased region" description="Polar residues" evidence="1">
    <location>
        <begin position="163"/>
        <end position="175"/>
    </location>
</feature>
<keyword evidence="4" id="KW-1185">Reference proteome</keyword>
<evidence type="ECO:0000313" key="3">
    <source>
        <dbReference type="EMBL" id="KAK7756377.1"/>
    </source>
</evidence>
<feature type="compositionally biased region" description="Gly residues" evidence="1">
    <location>
        <begin position="397"/>
        <end position="407"/>
    </location>
</feature>
<dbReference type="EMBL" id="JAKJXP020000007">
    <property type="protein sequence ID" value="KAK7756377.1"/>
    <property type="molecule type" value="Genomic_DNA"/>
</dbReference>
<organism evidence="3 4">
    <name type="scientific">Diatrype stigma</name>
    <dbReference type="NCBI Taxonomy" id="117547"/>
    <lineage>
        <taxon>Eukaryota</taxon>
        <taxon>Fungi</taxon>
        <taxon>Dikarya</taxon>
        <taxon>Ascomycota</taxon>
        <taxon>Pezizomycotina</taxon>
        <taxon>Sordariomycetes</taxon>
        <taxon>Xylariomycetidae</taxon>
        <taxon>Xylariales</taxon>
        <taxon>Diatrypaceae</taxon>
        <taxon>Diatrype</taxon>
    </lineage>
</organism>
<feature type="region of interest" description="Disordered" evidence="1">
    <location>
        <begin position="353"/>
        <end position="407"/>
    </location>
</feature>
<feature type="compositionally biased region" description="Low complexity" evidence="1">
    <location>
        <begin position="272"/>
        <end position="300"/>
    </location>
</feature>
<protein>
    <submittedName>
        <fullName evidence="3">Uncharacterized protein</fullName>
    </submittedName>
</protein>
<comment type="caution">
    <text evidence="3">The sequence shown here is derived from an EMBL/GenBank/DDBJ whole genome shotgun (WGS) entry which is preliminary data.</text>
</comment>
<keyword evidence="2" id="KW-0812">Transmembrane</keyword>
<feature type="transmembrane region" description="Helical" evidence="2">
    <location>
        <begin position="76"/>
        <end position="98"/>
    </location>
</feature>
<dbReference type="AlphaFoldDB" id="A0AAN9YVP3"/>
<reference evidence="3 4" key="1">
    <citation type="submission" date="2024-02" db="EMBL/GenBank/DDBJ databases">
        <title>De novo assembly and annotation of 12 fungi associated with fruit tree decline syndrome in Ontario, Canada.</title>
        <authorList>
            <person name="Sulman M."/>
            <person name="Ellouze W."/>
            <person name="Ilyukhin E."/>
        </authorList>
    </citation>
    <scope>NUCLEOTIDE SEQUENCE [LARGE SCALE GENOMIC DNA]</scope>
    <source>
        <strain evidence="3 4">M11/M66-122</strain>
    </source>
</reference>
<evidence type="ECO:0000256" key="2">
    <source>
        <dbReference type="SAM" id="Phobius"/>
    </source>
</evidence>
<accession>A0AAN9YVP3</accession>
<feature type="compositionally biased region" description="Basic and acidic residues" evidence="1">
    <location>
        <begin position="258"/>
        <end position="268"/>
    </location>
</feature>
<feature type="compositionally biased region" description="Polar residues" evidence="1">
    <location>
        <begin position="116"/>
        <end position="134"/>
    </location>
</feature>
<feature type="compositionally biased region" description="Low complexity" evidence="1">
    <location>
        <begin position="176"/>
        <end position="187"/>
    </location>
</feature>
<feature type="compositionally biased region" description="Basic and acidic residues" evidence="1">
    <location>
        <begin position="369"/>
        <end position="382"/>
    </location>
</feature>
<evidence type="ECO:0000256" key="1">
    <source>
        <dbReference type="SAM" id="MobiDB-lite"/>
    </source>
</evidence>
<feature type="region of interest" description="Disordered" evidence="1">
    <location>
        <begin position="233"/>
        <end position="318"/>
    </location>
</feature>
<sequence>MPVSSTVTTTNSDGDTITTTVTELTVITLGPEPGTSDSANLRTVAKFFPSTVPKQPSVEVADGQDDEVGGLSKAQIGGAVAGVILILLAILAAAFFIIRRLKKTAKAVALADSKRGTSSGQPRSRKTSFGQPTVTEVDGNFDVDPLVKTPSSVRPSHLRLGSDDTTTLSERSLNHTPNMPSTSSTPPLFSGQYSVAPIPEAPSEVPDFFSSGGANDAFRYSQQTIHTAQRISYDSQISHSRNHSDASELSGTTVDGPAKSELDSKTVEQEEAAGVRARRASTSAAARPSLTSFSSSPSSSHVRRSSGGGGAGTAGARGRSESAAAALALGTVNEFGELHGYYGPPHQAVGQTADRLGREASTASSTASRDLKEAAARLRRGDSSVSATPTEAYRKGSGSGIGLGLSQ</sequence>
<keyword evidence="2" id="KW-0472">Membrane</keyword>
<name>A0AAN9YVP3_9PEZI</name>
<feature type="compositionally biased region" description="Gly residues" evidence="1">
    <location>
        <begin position="306"/>
        <end position="315"/>
    </location>
</feature>
<gene>
    <name evidence="3" type="ORF">SLS62_001603</name>
</gene>
<feature type="region of interest" description="Disordered" evidence="1">
    <location>
        <begin position="109"/>
        <end position="199"/>
    </location>
</feature>
<evidence type="ECO:0000313" key="4">
    <source>
        <dbReference type="Proteomes" id="UP001320420"/>
    </source>
</evidence>
<dbReference type="Proteomes" id="UP001320420">
    <property type="component" value="Unassembled WGS sequence"/>
</dbReference>
<keyword evidence="2" id="KW-1133">Transmembrane helix</keyword>